<comment type="caution">
    <text evidence="2">The sequence shown here is derived from an EMBL/GenBank/DDBJ whole genome shotgun (WGS) entry which is preliminary data.</text>
</comment>
<evidence type="ECO:0000313" key="2">
    <source>
        <dbReference type="EMBL" id="GLS21397.1"/>
    </source>
</evidence>
<dbReference type="InterPro" id="IPR045709">
    <property type="entry name" value="DUF6065"/>
</dbReference>
<reference evidence="3" key="1">
    <citation type="journal article" date="2019" name="Int. J. Syst. Evol. Microbiol.">
        <title>The Global Catalogue of Microorganisms (GCM) 10K type strain sequencing project: providing services to taxonomists for standard genome sequencing and annotation.</title>
        <authorList>
            <consortium name="The Broad Institute Genomics Platform"/>
            <consortium name="The Broad Institute Genome Sequencing Center for Infectious Disease"/>
            <person name="Wu L."/>
            <person name="Ma J."/>
        </authorList>
    </citation>
    <scope>NUCLEOTIDE SEQUENCE [LARGE SCALE GENOMIC DNA]</scope>
    <source>
        <strain evidence="3">NBRC 101365</strain>
    </source>
</reference>
<name>A0ABQ6CP68_9HYPH</name>
<sequence>MSPNDRNETDPAPTKAPRFECYALIDNPPALVPGVAERDWMDYTNHRFAYRCTPLTMANSSGWELLNPLGFSATWTGYNASSEVILRPHDPGRHLHHVALNFGHGIITFHPGYLFRTDPGWMVWARGAPNRLKHGIQALDGLVETNWLPFTFTMNWKFTEPGTVHFAKDEPFCFITMVPSVAIESVQPVMGRIEDNPDLHREYKSWNSERTKFNAALNAGDELALEQKWQKNYLVGKSPTGKSTADENHRVKRGLKEPLPASRVKPVQD</sequence>
<organism evidence="2 3">
    <name type="scientific">Labrys miyagiensis</name>
    <dbReference type="NCBI Taxonomy" id="346912"/>
    <lineage>
        <taxon>Bacteria</taxon>
        <taxon>Pseudomonadati</taxon>
        <taxon>Pseudomonadota</taxon>
        <taxon>Alphaproteobacteria</taxon>
        <taxon>Hyphomicrobiales</taxon>
        <taxon>Xanthobacteraceae</taxon>
        <taxon>Labrys</taxon>
    </lineage>
</organism>
<accession>A0ABQ6CP68</accession>
<evidence type="ECO:0000313" key="3">
    <source>
        <dbReference type="Proteomes" id="UP001156882"/>
    </source>
</evidence>
<gene>
    <name evidence="2" type="ORF">GCM10007874_44140</name>
</gene>
<feature type="region of interest" description="Disordered" evidence="1">
    <location>
        <begin position="235"/>
        <end position="269"/>
    </location>
</feature>
<dbReference type="Proteomes" id="UP001156882">
    <property type="component" value="Unassembled WGS sequence"/>
</dbReference>
<keyword evidence="3" id="KW-1185">Reference proteome</keyword>
<proteinExistence type="predicted"/>
<dbReference type="Pfam" id="PF19541">
    <property type="entry name" value="DUF6065"/>
    <property type="match status" value="1"/>
</dbReference>
<protein>
    <submittedName>
        <fullName evidence="2">Uncharacterized protein</fullName>
    </submittedName>
</protein>
<dbReference type="RefSeq" id="WP_284314438.1">
    <property type="nucleotide sequence ID" value="NZ_BSPC01000048.1"/>
</dbReference>
<dbReference type="EMBL" id="BSPC01000048">
    <property type="protein sequence ID" value="GLS21397.1"/>
    <property type="molecule type" value="Genomic_DNA"/>
</dbReference>
<evidence type="ECO:0000256" key="1">
    <source>
        <dbReference type="SAM" id="MobiDB-lite"/>
    </source>
</evidence>